<keyword evidence="1" id="KW-0812">Transmembrane</keyword>
<feature type="transmembrane region" description="Helical" evidence="1">
    <location>
        <begin position="57"/>
        <end position="82"/>
    </location>
</feature>
<dbReference type="EMBL" id="AWSO01000063">
    <property type="protein sequence ID" value="ESK95758.1"/>
    <property type="molecule type" value="Genomic_DNA"/>
</dbReference>
<organism evidence="2 3">
    <name type="scientific">Moniliophthora roreri (strain MCA 2997)</name>
    <name type="common">Cocoa frosty pod rot fungus</name>
    <name type="synonym">Crinipellis roreri</name>
    <dbReference type="NCBI Taxonomy" id="1381753"/>
    <lineage>
        <taxon>Eukaryota</taxon>
        <taxon>Fungi</taxon>
        <taxon>Dikarya</taxon>
        <taxon>Basidiomycota</taxon>
        <taxon>Agaricomycotina</taxon>
        <taxon>Agaricomycetes</taxon>
        <taxon>Agaricomycetidae</taxon>
        <taxon>Agaricales</taxon>
        <taxon>Marasmiineae</taxon>
        <taxon>Marasmiaceae</taxon>
        <taxon>Moniliophthora</taxon>
    </lineage>
</organism>
<dbReference type="Proteomes" id="UP000017559">
    <property type="component" value="Unassembled WGS sequence"/>
</dbReference>
<evidence type="ECO:0000313" key="3">
    <source>
        <dbReference type="Proteomes" id="UP000017559"/>
    </source>
</evidence>
<dbReference type="OrthoDB" id="3038990at2759"/>
<proteinExistence type="predicted"/>
<accession>V2X9A8</accession>
<keyword evidence="1" id="KW-0472">Membrane</keyword>
<sequence>METCMSTIDSAIRQEGTPSSPPHLVGSYILAGTSGMLLWDIVIHLRSEYELLLKQKVRFTTIIYFVSRLTALCGVMCTLVLFTTPLDQYCSSMVKLISGGLATFFTSTSFLLYLRVRAVYTGNKRVVTAFFLSFLAIMCSSTMIPYTGIGAKIGPTNPYCTVVNRNTHLGAALLMTLLINNIAVFVAISIKLMPAGDEGIEAHQPANTSRAWRLLRGNHLPRLSRTLWQDGQKYVLASVITTLLTVAFLSVRTLPEIYGFILVAPHAAVESSMNCYMIRNIRASSLRADRNVDTTLNVMVITELENRGQELCPEL</sequence>
<keyword evidence="1" id="KW-1133">Transmembrane helix</keyword>
<name>V2X9A8_MONRO</name>
<keyword evidence="3" id="KW-1185">Reference proteome</keyword>
<feature type="transmembrane region" description="Helical" evidence="1">
    <location>
        <begin position="126"/>
        <end position="149"/>
    </location>
</feature>
<gene>
    <name evidence="2" type="ORF">Moror_12487</name>
</gene>
<feature type="transmembrane region" description="Helical" evidence="1">
    <location>
        <begin position="169"/>
        <end position="190"/>
    </location>
</feature>
<dbReference type="KEGG" id="mrr:Moror_12487"/>
<protein>
    <submittedName>
        <fullName evidence="2">Uncharacterized protein</fullName>
    </submittedName>
</protein>
<dbReference type="AlphaFoldDB" id="V2X9A8"/>
<evidence type="ECO:0000313" key="2">
    <source>
        <dbReference type="EMBL" id="ESK95758.1"/>
    </source>
</evidence>
<comment type="caution">
    <text evidence="2">The sequence shown here is derived from an EMBL/GenBank/DDBJ whole genome shotgun (WGS) entry which is preliminary data.</text>
</comment>
<feature type="transmembrane region" description="Helical" evidence="1">
    <location>
        <begin position="234"/>
        <end position="251"/>
    </location>
</feature>
<feature type="transmembrane region" description="Helical" evidence="1">
    <location>
        <begin position="94"/>
        <end position="114"/>
    </location>
</feature>
<reference evidence="2 3" key="1">
    <citation type="journal article" date="2014" name="BMC Genomics">
        <title>Genome and secretome analysis of the hemibiotrophic fungal pathogen, Moniliophthora roreri, which causes frosty pod rot disease of cacao: mechanisms of the biotrophic and necrotrophic phases.</title>
        <authorList>
            <person name="Meinhardt L.W."/>
            <person name="Costa G.G.L."/>
            <person name="Thomazella D.P.T."/>
            <person name="Teixeira P.J.P.L."/>
            <person name="Carazzolle M.F."/>
            <person name="Schuster S.C."/>
            <person name="Carlson J.E."/>
            <person name="Guiltinan M.J."/>
            <person name="Mieczkowski P."/>
            <person name="Farmer A."/>
            <person name="Ramaraj T."/>
            <person name="Crozier J."/>
            <person name="Davis R.E."/>
            <person name="Shao J."/>
            <person name="Melnick R.L."/>
            <person name="Pereira G.A.G."/>
            <person name="Bailey B.A."/>
        </authorList>
    </citation>
    <scope>NUCLEOTIDE SEQUENCE [LARGE SCALE GENOMIC DNA]</scope>
    <source>
        <strain evidence="2 3">MCA 2997</strain>
    </source>
</reference>
<evidence type="ECO:0000256" key="1">
    <source>
        <dbReference type="SAM" id="Phobius"/>
    </source>
</evidence>
<dbReference type="HOGENOM" id="CLU_060549_2_0_1"/>